<evidence type="ECO:0000256" key="8">
    <source>
        <dbReference type="ARBA" id="ARBA00023175"/>
    </source>
</evidence>
<accession>A0A4Y2MYV8</accession>
<dbReference type="GO" id="GO:0003779">
    <property type="term" value="F:actin binding"/>
    <property type="evidence" value="ECO:0007669"/>
    <property type="project" value="UniProtKB-KW"/>
</dbReference>
<evidence type="ECO:0000256" key="2">
    <source>
        <dbReference type="ARBA" id="ARBA00004316"/>
    </source>
</evidence>
<dbReference type="GO" id="GO:0005524">
    <property type="term" value="F:ATP binding"/>
    <property type="evidence" value="ECO:0007669"/>
    <property type="project" value="UniProtKB-UniRule"/>
</dbReference>
<evidence type="ECO:0000256" key="5">
    <source>
        <dbReference type="ARBA" id="ARBA00022741"/>
    </source>
</evidence>
<protein>
    <recommendedName>
        <fullName evidence="12">Myosin motor domain-containing protein</fullName>
    </recommendedName>
</protein>
<comment type="subcellular location">
    <subcellularLocation>
        <location evidence="2">Cell projection</location>
    </subcellularLocation>
    <subcellularLocation>
        <location evidence="1">Cytoplasm</location>
        <location evidence="1">Cytoskeleton</location>
    </subcellularLocation>
</comment>
<keyword evidence="14" id="KW-1185">Reference proteome</keyword>
<proteinExistence type="inferred from homology"/>
<keyword evidence="5 11" id="KW-0547">Nucleotide-binding</keyword>
<reference evidence="13 14" key="1">
    <citation type="journal article" date="2019" name="Sci. Rep.">
        <title>Orb-weaving spider Araneus ventricosus genome elucidates the spidroin gene catalogue.</title>
        <authorList>
            <person name="Kono N."/>
            <person name="Nakamura H."/>
            <person name="Ohtoshi R."/>
            <person name="Moran D.A.P."/>
            <person name="Shinohara A."/>
            <person name="Yoshida Y."/>
            <person name="Fujiwara M."/>
            <person name="Mori M."/>
            <person name="Tomita M."/>
            <person name="Arakawa K."/>
        </authorList>
    </citation>
    <scope>NUCLEOTIDE SEQUENCE [LARGE SCALE GENOMIC DNA]</scope>
</reference>
<dbReference type="Proteomes" id="UP000499080">
    <property type="component" value="Unassembled WGS sequence"/>
</dbReference>
<keyword evidence="3" id="KW-0963">Cytoplasm</keyword>
<dbReference type="AlphaFoldDB" id="A0A4Y2MYV8"/>
<evidence type="ECO:0000256" key="4">
    <source>
        <dbReference type="ARBA" id="ARBA00022737"/>
    </source>
</evidence>
<dbReference type="PANTHER" id="PTHR46256:SF3">
    <property type="entry name" value="MYOSIN MOTOR DOMAIN-CONTAINING PROTEIN"/>
    <property type="match status" value="1"/>
</dbReference>
<evidence type="ECO:0000259" key="12">
    <source>
        <dbReference type="PROSITE" id="PS51456"/>
    </source>
</evidence>
<comment type="caution">
    <text evidence="13">The sequence shown here is derived from an EMBL/GenBank/DDBJ whole genome shotgun (WGS) entry which is preliminary data.</text>
</comment>
<comment type="caution">
    <text evidence="11">Lacks conserved residue(s) required for the propagation of feature annotation.</text>
</comment>
<dbReference type="GO" id="GO:0030832">
    <property type="term" value="P:regulation of actin filament length"/>
    <property type="evidence" value="ECO:0007669"/>
    <property type="project" value="TreeGrafter"/>
</dbReference>
<evidence type="ECO:0000313" key="13">
    <source>
        <dbReference type="EMBL" id="GBN31544.1"/>
    </source>
</evidence>
<feature type="binding site" evidence="11">
    <location>
        <begin position="114"/>
        <end position="121"/>
    </location>
    <ligand>
        <name>ATP</name>
        <dbReference type="ChEBI" id="CHEBI:30616"/>
    </ligand>
</feature>
<dbReference type="GO" id="GO:0042995">
    <property type="term" value="C:cell projection"/>
    <property type="evidence" value="ECO:0007669"/>
    <property type="project" value="UniProtKB-SubCell"/>
</dbReference>
<dbReference type="GO" id="GO:0016459">
    <property type="term" value="C:myosin complex"/>
    <property type="evidence" value="ECO:0007669"/>
    <property type="project" value="UniProtKB-KW"/>
</dbReference>
<evidence type="ECO:0000256" key="10">
    <source>
        <dbReference type="ARBA" id="ARBA00023273"/>
    </source>
</evidence>
<dbReference type="Pfam" id="PF00063">
    <property type="entry name" value="Myosin_head"/>
    <property type="match status" value="1"/>
</dbReference>
<dbReference type="InterPro" id="IPR027417">
    <property type="entry name" value="P-loop_NTPase"/>
</dbReference>
<keyword evidence="10" id="KW-0966">Cell projection</keyword>
<dbReference type="PANTHER" id="PTHR46256">
    <property type="entry name" value="AGAP011099-PA"/>
    <property type="match status" value="1"/>
</dbReference>
<evidence type="ECO:0000256" key="6">
    <source>
        <dbReference type="ARBA" id="ARBA00022840"/>
    </source>
</evidence>
<dbReference type="GO" id="GO:0000146">
    <property type="term" value="F:microfilament motor activity"/>
    <property type="evidence" value="ECO:0007669"/>
    <property type="project" value="TreeGrafter"/>
</dbReference>
<comment type="similarity">
    <text evidence="11">Belongs to the TRAFAC class myosin-kinesin ATPase superfamily. Myosin family.</text>
</comment>
<evidence type="ECO:0000256" key="1">
    <source>
        <dbReference type="ARBA" id="ARBA00004245"/>
    </source>
</evidence>
<name>A0A4Y2MYV8_ARAVE</name>
<dbReference type="PROSITE" id="PS51456">
    <property type="entry name" value="MYOSIN_MOTOR"/>
    <property type="match status" value="1"/>
</dbReference>
<evidence type="ECO:0000256" key="11">
    <source>
        <dbReference type="PROSITE-ProRule" id="PRU00782"/>
    </source>
</evidence>
<dbReference type="InterPro" id="IPR036961">
    <property type="entry name" value="Kinesin_motor_dom_sf"/>
</dbReference>
<keyword evidence="7 11" id="KW-0518">Myosin</keyword>
<dbReference type="SUPFAM" id="SSF52540">
    <property type="entry name" value="P-loop containing nucleoside triphosphate hydrolases"/>
    <property type="match status" value="1"/>
</dbReference>
<evidence type="ECO:0000256" key="3">
    <source>
        <dbReference type="ARBA" id="ARBA00022490"/>
    </source>
</evidence>
<gene>
    <name evidence="13" type="ORF">AVEN_186872_1</name>
</gene>
<keyword evidence="4" id="KW-0677">Repeat</keyword>
<dbReference type="InterPro" id="IPR001609">
    <property type="entry name" value="Myosin_head_motor_dom-like"/>
</dbReference>
<dbReference type="GO" id="GO:0004674">
    <property type="term" value="F:protein serine/threonine kinase activity"/>
    <property type="evidence" value="ECO:0007669"/>
    <property type="project" value="TreeGrafter"/>
</dbReference>
<sequence length="155" mass="17266">MLYNLGLRSDYTGCRIRLSAPSPFSDNGFTTPSLAAHAPQGLLVLSLSEKLAQPKCTVRRQTWIFFGEKSLNVIQVQYWEKARSDNPPHVFAVADRAYQQMLHHKRSQVIITFGKCGSGKSFSATQIINQLAFLSPVSMNHLIISFGDSSFGLLF</sequence>
<organism evidence="13 14">
    <name type="scientific">Araneus ventricosus</name>
    <name type="common">Orbweaver spider</name>
    <name type="synonym">Epeira ventricosa</name>
    <dbReference type="NCBI Taxonomy" id="182803"/>
    <lineage>
        <taxon>Eukaryota</taxon>
        <taxon>Metazoa</taxon>
        <taxon>Ecdysozoa</taxon>
        <taxon>Arthropoda</taxon>
        <taxon>Chelicerata</taxon>
        <taxon>Arachnida</taxon>
        <taxon>Araneae</taxon>
        <taxon>Araneomorphae</taxon>
        <taxon>Entelegynae</taxon>
        <taxon>Araneoidea</taxon>
        <taxon>Araneidae</taxon>
        <taxon>Araneus</taxon>
    </lineage>
</organism>
<keyword evidence="9" id="KW-0206">Cytoskeleton</keyword>
<dbReference type="InterPro" id="IPR052409">
    <property type="entry name" value="Myosin-III_kinase_activity"/>
</dbReference>
<keyword evidence="6 11" id="KW-0067">ATP-binding</keyword>
<evidence type="ECO:0000313" key="14">
    <source>
        <dbReference type="Proteomes" id="UP000499080"/>
    </source>
</evidence>
<evidence type="ECO:0000256" key="7">
    <source>
        <dbReference type="ARBA" id="ARBA00023123"/>
    </source>
</evidence>
<dbReference type="EMBL" id="BGPR01008095">
    <property type="protein sequence ID" value="GBN31544.1"/>
    <property type="molecule type" value="Genomic_DNA"/>
</dbReference>
<evidence type="ECO:0000256" key="9">
    <source>
        <dbReference type="ARBA" id="ARBA00023212"/>
    </source>
</evidence>
<dbReference type="Gene3D" id="3.40.850.10">
    <property type="entry name" value="Kinesin motor domain"/>
    <property type="match status" value="1"/>
</dbReference>
<keyword evidence="8 11" id="KW-0505">Motor protein</keyword>
<keyword evidence="11" id="KW-0009">Actin-binding</keyword>
<feature type="domain" description="Myosin motor" evidence="12">
    <location>
        <begin position="81"/>
        <end position="155"/>
    </location>
</feature>